<feature type="compositionally biased region" description="Basic and acidic residues" evidence="1">
    <location>
        <begin position="361"/>
        <end position="381"/>
    </location>
</feature>
<feature type="compositionally biased region" description="Polar residues" evidence="1">
    <location>
        <begin position="13"/>
        <end position="27"/>
    </location>
</feature>
<name>A0ABR1WJN0_9PEZI</name>
<dbReference type="EMBL" id="JAQQWM010000001">
    <property type="protein sequence ID" value="KAK8083697.1"/>
    <property type="molecule type" value="Genomic_DNA"/>
</dbReference>
<gene>
    <name evidence="2" type="ORF">PG996_002478</name>
</gene>
<feature type="compositionally biased region" description="Polar residues" evidence="1">
    <location>
        <begin position="151"/>
        <end position="170"/>
    </location>
</feature>
<feature type="compositionally biased region" description="Polar residues" evidence="1">
    <location>
        <begin position="985"/>
        <end position="1006"/>
    </location>
</feature>
<feature type="compositionally biased region" description="Basic and acidic residues" evidence="1">
    <location>
        <begin position="1042"/>
        <end position="1061"/>
    </location>
</feature>
<sequence>MAETPVTARASAPSISPSNTTPANPSADSEEEPPFHSSLPTTTQSTLATSPTTSSDAPNHRNNYHDHRQSNNSSKLPAFRFTDLKKENLGHPSLLHGIPSPVTPGDTETEAQIQSSSNALDRGRDNPSVTAPVSPEQLPASPDEDPEDSRTSTFQPPGTNSTEQGATTNTDARHTELPDPVSPTEPEPAHAAQLTTTTTPQPSDTDDIKSPLTTTDSTETVVASQPPKRRAPTSSSTSVFDFASGPRQALGAHQRFNSEEGSRSAAGDLAQVSAQGQRELILPKSVKRKSTDDKRTSASRRPPVSYKPPGSASKSASKQATSPATKPSTTGGSTSIPPIRSFRSSGSRRSFGIDMNFTSPRYEDARGADSNHRDRTLRALEGRHDEDTVRWAPRDSAETDDDSGDVFLKMAREEPQPNTVVSAYLETSLFAPMLASHTITSPATIRGCSLLFTSFPPQFTRRMSEQEGSKSRAYGMDQMVERASSPQRILTYRQDQSSDNTKSRVNGATSRPPLTPRTIPTQDLVSEVSSASAYGRRRQSVVEPAAGGNPARTSSSSLTSTLKQPGLSSYGTGRTYNSSPLVSQKQETQPADIQTESSTSTAAPSTVWDELDELKSRIHRLELTGKIPPTSGAAMSRTSDDRPPTATTNATTMSASPKRGSTSGVQQNDASSSVSTSQREGHPLLQSALGKSKAFLNFDVYSALETAAGDALALSTMIGAAGQPNPISSGASSTGAGAAVTNRQLRRKADSICRSLTELCLALSEGQAQSKQQIQLQLQQPSTTTPPAEPEPPSSPTIRFTGMSSPSIPKFTGVAAQRRPSGPMVDRSPHSLVTSPRAMSRLEERRSTMLQASNVSSPSRYSSNMPPTPNSNDASGRRTSLLIPRTRRAVTEEPEEQTGRKSTLLRTRRAGTDEPEETPIRSTSLLRTRRNVEYEDESPRMRAPSRAITEVAVSRGPRDSRERLEGREGRESSREYRSTVPLPSIETNHNSNVPLVSTEISPSVSTPLPRKRLTPSTLSSRLSQPSTANGLTTRRYYNYDRVTPDRETNSISDKLAEDRGQRPFSLGSTISRIGRAGGSLHTKGLSRDSRAANSSTTAQYGGAR</sequence>
<feature type="compositionally biased region" description="Low complexity" evidence="1">
    <location>
        <begin position="853"/>
        <end position="863"/>
    </location>
</feature>
<evidence type="ECO:0000313" key="2">
    <source>
        <dbReference type="EMBL" id="KAK8083697.1"/>
    </source>
</evidence>
<feature type="compositionally biased region" description="Polar residues" evidence="1">
    <location>
        <begin position="659"/>
        <end position="678"/>
    </location>
</feature>
<feature type="compositionally biased region" description="Low complexity" evidence="1">
    <location>
        <begin position="644"/>
        <end position="657"/>
    </location>
</feature>
<feature type="compositionally biased region" description="Polar residues" evidence="1">
    <location>
        <begin position="211"/>
        <end position="223"/>
    </location>
</feature>
<proteinExistence type="predicted"/>
<feature type="compositionally biased region" description="Low complexity" evidence="1">
    <location>
        <begin position="335"/>
        <end position="352"/>
    </location>
</feature>
<feature type="compositionally biased region" description="Polar residues" evidence="1">
    <location>
        <begin position="566"/>
        <end position="594"/>
    </location>
</feature>
<reference evidence="2 3" key="1">
    <citation type="submission" date="2023-01" db="EMBL/GenBank/DDBJ databases">
        <title>Analysis of 21 Apiospora genomes using comparative genomics revels a genus with tremendous synthesis potential of carbohydrate active enzymes and secondary metabolites.</title>
        <authorList>
            <person name="Sorensen T."/>
        </authorList>
    </citation>
    <scope>NUCLEOTIDE SEQUENCE [LARGE SCALE GENOMIC DNA]</scope>
    <source>
        <strain evidence="2 3">CBS 83171</strain>
    </source>
</reference>
<feature type="compositionally biased region" description="Polar residues" evidence="1">
    <location>
        <begin position="1091"/>
        <end position="1104"/>
    </location>
</feature>
<feature type="compositionally biased region" description="Basic and acidic residues" evidence="1">
    <location>
        <begin position="956"/>
        <end position="977"/>
    </location>
</feature>
<feature type="region of interest" description="Disordered" evidence="1">
    <location>
        <begin position="1"/>
        <end position="381"/>
    </location>
</feature>
<feature type="region of interest" description="Disordered" evidence="1">
    <location>
        <begin position="481"/>
        <end position="607"/>
    </location>
</feature>
<feature type="region of interest" description="Disordered" evidence="1">
    <location>
        <begin position="772"/>
        <end position="1104"/>
    </location>
</feature>
<feature type="compositionally biased region" description="Low complexity" evidence="1">
    <location>
        <begin position="595"/>
        <end position="606"/>
    </location>
</feature>
<feature type="compositionally biased region" description="Basic and acidic residues" evidence="1">
    <location>
        <begin position="930"/>
        <end position="940"/>
    </location>
</feature>
<organism evidence="2 3">
    <name type="scientific">Apiospora saccharicola</name>
    <dbReference type="NCBI Taxonomy" id="335842"/>
    <lineage>
        <taxon>Eukaryota</taxon>
        <taxon>Fungi</taxon>
        <taxon>Dikarya</taxon>
        <taxon>Ascomycota</taxon>
        <taxon>Pezizomycotina</taxon>
        <taxon>Sordariomycetes</taxon>
        <taxon>Xylariomycetidae</taxon>
        <taxon>Amphisphaeriales</taxon>
        <taxon>Apiosporaceae</taxon>
        <taxon>Apiospora</taxon>
    </lineage>
</organism>
<protein>
    <recommendedName>
        <fullName evidence="4">LPXTG-motif cell wall anchor domain protein</fullName>
    </recommendedName>
</protein>
<feature type="region of interest" description="Disordered" evidence="1">
    <location>
        <begin position="624"/>
        <end position="681"/>
    </location>
</feature>
<feature type="compositionally biased region" description="Polar residues" evidence="1">
    <location>
        <begin position="518"/>
        <end position="532"/>
    </location>
</feature>
<keyword evidence="3" id="KW-1185">Reference proteome</keyword>
<feature type="compositionally biased region" description="Low complexity" evidence="1">
    <location>
        <begin position="772"/>
        <end position="786"/>
    </location>
</feature>
<feature type="compositionally biased region" description="Low complexity" evidence="1">
    <location>
        <begin position="553"/>
        <end position="562"/>
    </location>
</feature>
<accession>A0ABR1WJN0</accession>
<feature type="compositionally biased region" description="Low complexity" evidence="1">
    <location>
        <begin position="1014"/>
        <end position="1027"/>
    </location>
</feature>
<evidence type="ECO:0000313" key="3">
    <source>
        <dbReference type="Proteomes" id="UP001446871"/>
    </source>
</evidence>
<evidence type="ECO:0000256" key="1">
    <source>
        <dbReference type="SAM" id="MobiDB-lite"/>
    </source>
</evidence>
<feature type="compositionally biased region" description="Polar residues" evidence="1">
    <location>
        <begin position="110"/>
        <end position="119"/>
    </location>
</feature>
<feature type="compositionally biased region" description="Low complexity" evidence="1">
    <location>
        <begin position="37"/>
        <end position="55"/>
    </location>
</feature>
<dbReference type="Proteomes" id="UP001446871">
    <property type="component" value="Unassembled WGS sequence"/>
</dbReference>
<feature type="compositionally biased region" description="Polar residues" evidence="1">
    <location>
        <begin position="484"/>
        <end position="509"/>
    </location>
</feature>
<feature type="compositionally biased region" description="Low complexity" evidence="1">
    <location>
        <begin position="307"/>
        <end position="326"/>
    </location>
</feature>
<comment type="caution">
    <text evidence="2">The sequence shown here is derived from an EMBL/GenBank/DDBJ whole genome shotgun (WGS) entry which is preliminary data.</text>
</comment>
<evidence type="ECO:0008006" key="4">
    <source>
        <dbReference type="Google" id="ProtNLM"/>
    </source>
</evidence>